<proteinExistence type="predicted"/>
<dbReference type="AlphaFoldDB" id="A0A9W8QKW2"/>
<dbReference type="PANTHER" id="PTHR24148">
    <property type="entry name" value="ANKYRIN REPEAT DOMAIN-CONTAINING PROTEIN 39 HOMOLOG-RELATED"/>
    <property type="match status" value="1"/>
</dbReference>
<keyword evidence="3" id="KW-1185">Reference proteome</keyword>
<evidence type="ECO:0000313" key="3">
    <source>
        <dbReference type="Proteomes" id="UP001144673"/>
    </source>
</evidence>
<name>A0A9W8QKW2_AKAMU</name>
<dbReference type="EMBL" id="JAJHUN010000003">
    <property type="protein sequence ID" value="KAJ4159970.1"/>
    <property type="molecule type" value="Genomic_DNA"/>
</dbReference>
<dbReference type="Pfam" id="PF06985">
    <property type="entry name" value="HET"/>
    <property type="match status" value="1"/>
</dbReference>
<dbReference type="PANTHER" id="PTHR24148:SF64">
    <property type="entry name" value="HETEROKARYON INCOMPATIBILITY DOMAIN-CONTAINING PROTEIN"/>
    <property type="match status" value="1"/>
</dbReference>
<dbReference type="GeneID" id="80895064"/>
<dbReference type="KEGG" id="amus:LMH87_007905"/>
<organism evidence="2 3">
    <name type="scientific">Akanthomyces muscarius</name>
    <name type="common">Entomopathogenic fungus</name>
    <name type="synonym">Lecanicillium muscarium</name>
    <dbReference type="NCBI Taxonomy" id="2231603"/>
    <lineage>
        <taxon>Eukaryota</taxon>
        <taxon>Fungi</taxon>
        <taxon>Dikarya</taxon>
        <taxon>Ascomycota</taxon>
        <taxon>Pezizomycotina</taxon>
        <taxon>Sordariomycetes</taxon>
        <taxon>Hypocreomycetidae</taxon>
        <taxon>Hypocreales</taxon>
        <taxon>Cordycipitaceae</taxon>
        <taxon>Akanthomyces</taxon>
    </lineage>
</organism>
<dbReference type="RefSeq" id="XP_056057775.1">
    <property type="nucleotide sequence ID" value="XM_056200883.1"/>
</dbReference>
<dbReference type="InterPro" id="IPR010730">
    <property type="entry name" value="HET"/>
</dbReference>
<protein>
    <recommendedName>
        <fullName evidence="1">Heterokaryon incompatibility domain-containing protein</fullName>
    </recommendedName>
</protein>
<reference evidence="2" key="1">
    <citation type="journal article" date="2023" name="Access Microbiol">
        <title>De-novo genome assembly for Akanthomyces muscarius, a biocontrol agent of insect agricultural pests.</title>
        <authorList>
            <person name="Erdos Z."/>
            <person name="Studholme D.J."/>
            <person name="Raymond B."/>
            <person name="Sharma M."/>
        </authorList>
    </citation>
    <scope>NUCLEOTIDE SEQUENCE</scope>
    <source>
        <strain evidence="2">Ve6</strain>
    </source>
</reference>
<dbReference type="InterPro" id="IPR052895">
    <property type="entry name" value="HetReg/Transcr_Mod"/>
</dbReference>
<gene>
    <name evidence="2" type="ORF">LMH87_007905</name>
</gene>
<accession>A0A9W8QKW2</accession>
<dbReference type="Proteomes" id="UP001144673">
    <property type="component" value="Unassembled WGS sequence"/>
</dbReference>
<evidence type="ECO:0000259" key="1">
    <source>
        <dbReference type="Pfam" id="PF06985"/>
    </source>
</evidence>
<evidence type="ECO:0000313" key="2">
    <source>
        <dbReference type="EMBL" id="KAJ4159970.1"/>
    </source>
</evidence>
<feature type="domain" description="Heterokaryon incompatibility" evidence="1">
    <location>
        <begin position="44"/>
        <end position="215"/>
    </location>
</feature>
<sequence>MAADIYQALDSSNGEIRLLHLCSSSGAAQRWELVTSTLQSCPPFTALSYLWGDDVKNEFVTVNDQHIPITSNLACALHHAAQHWGGEFPARMDADFYFWTDAVCINQGDTREREQQVKLMGQLYATAELVIASLGPLNEAIELSIDTLHRVRDEIKDIPANASMDENISWLQKHPDLIDADVGLLEDQFDASKRWKLLRQFLYLEYWHRAWVLQELVLAQRLLIISESKSLDPDALFAVLKWVQSTKDIARNRVLVRPDWLITSVWNFLTYDNLLGWKSVLRISDARESDKNDRLLRVNLAWAGNDLRATDPRDLIYGTMALTKMGFDPDYSPTSQLSTLYARFMQWWLEEVTLLQTKDDNWAYNHLDLLGEAGIGQVADGDDENKDLARIVPSWVPNFSLGTKVYTPHLLLSPRTADSKVFPSDAPLPRADGLSLFVPAISLDTIVKIDKLNDIKNGRGLFDFVAAYCSRHAQYPTGCASLQGLFRTLMKDVLETSDPDDDDVMIRFFGFVRALIHGPETGTLPVQPEIALEKLGLSTESESHFTKSLCAVYGCDFVPEELEAMKKWLPLLLQPAWHGHWSDPEVLDLCLRTVLEIRELDYTCVAETSLGYLVVAPVGAKCGDQLCLLNRSDSASILRDGGEYWEHVGRCYSFGLSEYRTEVFEKTMSEFRILELR</sequence>
<comment type="caution">
    <text evidence="2">The sequence shown here is derived from an EMBL/GenBank/DDBJ whole genome shotgun (WGS) entry which is preliminary data.</text>
</comment>